<feature type="non-terminal residue" evidence="1">
    <location>
        <position position="1"/>
    </location>
</feature>
<name>A0A0C3Q1F2_9AGAM</name>
<evidence type="ECO:0000313" key="2">
    <source>
        <dbReference type="Proteomes" id="UP000054248"/>
    </source>
</evidence>
<dbReference type="Proteomes" id="UP000054248">
    <property type="component" value="Unassembled WGS sequence"/>
</dbReference>
<keyword evidence="2" id="KW-1185">Reference proteome</keyword>
<accession>A0A0C3Q1F2</accession>
<reference evidence="2" key="2">
    <citation type="submission" date="2015-01" db="EMBL/GenBank/DDBJ databases">
        <title>Evolutionary Origins and Diversification of the Mycorrhizal Mutualists.</title>
        <authorList>
            <consortium name="DOE Joint Genome Institute"/>
            <consortium name="Mycorrhizal Genomics Consortium"/>
            <person name="Kohler A."/>
            <person name="Kuo A."/>
            <person name="Nagy L.G."/>
            <person name="Floudas D."/>
            <person name="Copeland A."/>
            <person name="Barry K.W."/>
            <person name="Cichocki N."/>
            <person name="Veneault-Fourrey C."/>
            <person name="LaButti K."/>
            <person name="Lindquist E.A."/>
            <person name="Lipzen A."/>
            <person name="Lundell T."/>
            <person name="Morin E."/>
            <person name="Murat C."/>
            <person name="Riley R."/>
            <person name="Ohm R."/>
            <person name="Sun H."/>
            <person name="Tunlid A."/>
            <person name="Henrissat B."/>
            <person name="Grigoriev I.V."/>
            <person name="Hibbett D.S."/>
            <person name="Martin F."/>
        </authorList>
    </citation>
    <scope>NUCLEOTIDE SEQUENCE [LARGE SCALE GENOMIC DNA]</scope>
    <source>
        <strain evidence="2">MUT 4182</strain>
    </source>
</reference>
<reference evidence="1 2" key="1">
    <citation type="submission" date="2014-04" db="EMBL/GenBank/DDBJ databases">
        <authorList>
            <consortium name="DOE Joint Genome Institute"/>
            <person name="Kuo A."/>
            <person name="Girlanda M."/>
            <person name="Perotto S."/>
            <person name="Kohler A."/>
            <person name="Nagy L.G."/>
            <person name="Floudas D."/>
            <person name="Copeland A."/>
            <person name="Barry K.W."/>
            <person name="Cichocki N."/>
            <person name="Veneault-Fourrey C."/>
            <person name="LaButti K."/>
            <person name="Lindquist E.A."/>
            <person name="Lipzen A."/>
            <person name="Lundell T."/>
            <person name="Morin E."/>
            <person name="Murat C."/>
            <person name="Sun H."/>
            <person name="Tunlid A."/>
            <person name="Henrissat B."/>
            <person name="Grigoriev I.V."/>
            <person name="Hibbett D.S."/>
            <person name="Martin F."/>
            <person name="Nordberg H.P."/>
            <person name="Cantor M.N."/>
            <person name="Hua S.X."/>
        </authorList>
    </citation>
    <scope>NUCLEOTIDE SEQUENCE [LARGE SCALE GENOMIC DNA]</scope>
    <source>
        <strain evidence="1 2">MUT 4182</strain>
    </source>
</reference>
<organism evidence="1 2">
    <name type="scientific">Tulasnella calospora MUT 4182</name>
    <dbReference type="NCBI Taxonomy" id="1051891"/>
    <lineage>
        <taxon>Eukaryota</taxon>
        <taxon>Fungi</taxon>
        <taxon>Dikarya</taxon>
        <taxon>Basidiomycota</taxon>
        <taxon>Agaricomycotina</taxon>
        <taxon>Agaricomycetes</taxon>
        <taxon>Cantharellales</taxon>
        <taxon>Tulasnellaceae</taxon>
        <taxon>Tulasnella</taxon>
    </lineage>
</organism>
<dbReference type="OrthoDB" id="3205788at2759"/>
<evidence type="ECO:0008006" key="3">
    <source>
        <dbReference type="Google" id="ProtNLM"/>
    </source>
</evidence>
<dbReference type="EMBL" id="KN823585">
    <property type="protein sequence ID" value="KIO16366.1"/>
    <property type="molecule type" value="Genomic_DNA"/>
</dbReference>
<protein>
    <recommendedName>
        <fullName evidence="3">Retrotransposon gag domain-containing protein</fullName>
    </recommendedName>
</protein>
<dbReference type="HOGENOM" id="CLU_108608_0_0_1"/>
<proteinExistence type="predicted"/>
<sequence length="152" mass="18067">YDGRAHLETFDTFVFEFMNWAEVNDLPEKFRMMAMKRFLTNKAGNHYMTFTAVDLKRWTVDSYLQLLFNHCFPIHFRSKMWAKFNRCVQGNRSTREFLRELRTLGNRLPDIGDVQIHLQYWEGSSQYLHVEWAKAGMDPESSTLTELEVAAE</sequence>
<feature type="non-terminal residue" evidence="1">
    <location>
        <position position="152"/>
    </location>
</feature>
<dbReference type="STRING" id="1051891.A0A0C3Q1F2"/>
<evidence type="ECO:0000313" key="1">
    <source>
        <dbReference type="EMBL" id="KIO16366.1"/>
    </source>
</evidence>
<dbReference type="AlphaFoldDB" id="A0A0C3Q1F2"/>
<gene>
    <name evidence="1" type="ORF">M407DRAFT_44335</name>
</gene>